<evidence type="ECO:0000313" key="1">
    <source>
        <dbReference type="EMBL" id="KAI0300697.1"/>
    </source>
</evidence>
<sequence length="62" mass="7277">MDTDRIQNLWPVNCLCLSTPLRPISVFLFGDIGHLVRWHRSGVIYTEPFKWAAEPKTLFEFI</sequence>
<dbReference type="Proteomes" id="UP001203297">
    <property type="component" value="Unassembled WGS sequence"/>
</dbReference>
<name>A0AAD4M5U9_9AGAM</name>
<dbReference type="AlphaFoldDB" id="A0AAD4M5U9"/>
<comment type="caution">
    <text evidence="1">The sequence shown here is derived from an EMBL/GenBank/DDBJ whole genome shotgun (WGS) entry which is preliminary data.</text>
</comment>
<gene>
    <name evidence="1" type="ORF">B0F90DRAFT_1722485</name>
</gene>
<reference evidence="1" key="1">
    <citation type="journal article" date="2022" name="New Phytol.">
        <title>Evolutionary transition to the ectomycorrhizal habit in the genomes of a hyperdiverse lineage of mushroom-forming fungi.</title>
        <authorList>
            <person name="Looney B."/>
            <person name="Miyauchi S."/>
            <person name="Morin E."/>
            <person name="Drula E."/>
            <person name="Courty P.E."/>
            <person name="Kohler A."/>
            <person name="Kuo A."/>
            <person name="LaButti K."/>
            <person name="Pangilinan J."/>
            <person name="Lipzen A."/>
            <person name="Riley R."/>
            <person name="Andreopoulos W."/>
            <person name="He G."/>
            <person name="Johnson J."/>
            <person name="Nolan M."/>
            <person name="Tritt A."/>
            <person name="Barry K.W."/>
            <person name="Grigoriev I.V."/>
            <person name="Nagy L.G."/>
            <person name="Hibbett D."/>
            <person name="Henrissat B."/>
            <person name="Matheny P.B."/>
            <person name="Labbe J."/>
            <person name="Martin F.M."/>
        </authorList>
    </citation>
    <scope>NUCLEOTIDE SEQUENCE</scope>
    <source>
        <strain evidence="1">BPL690</strain>
    </source>
</reference>
<proteinExistence type="predicted"/>
<dbReference type="EMBL" id="WTXG01000017">
    <property type="protein sequence ID" value="KAI0300697.1"/>
    <property type="molecule type" value="Genomic_DNA"/>
</dbReference>
<evidence type="ECO:0000313" key="2">
    <source>
        <dbReference type="Proteomes" id="UP001203297"/>
    </source>
</evidence>
<accession>A0AAD4M5U9</accession>
<keyword evidence="2" id="KW-1185">Reference proteome</keyword>
<protein>
    <submittedName>
        <fullName evidence="1">Uncharacterized protein</fullName>
    </submittedName>
</protein>
<organism evidence="1 2">
    <name type="scientific">Multifurca ochricompacta</name>
    <dbReference type="NCBI Taxonomy" id="376703"/>
    <lineage>
        <taxon>Eukaryota</taxon>
        <taxon>Fungi</taxon>
        <taxon>Dikarya</taxon>
        <taxon>Basidiomycota</taxon>
        <taxon>Agaricomycotina</taxon>
        <taxon>Agaricomycetes</taxon>
        <taxon>Russulales</taxon>
        <taxon>Russulaceae</taxon>
        <taxon>Multifurca</taxon>
    </lineage>
</organism>